<comment type="caution">
    <text evidence="3">The sequence shown here is derived from an EMBL/GenBank/DDBJ whole genome shotgun (WGS) entry which is preliminary data.</text>
</comment>
<dbReference type="SUPFAM" id="SSF101576">
    <property type="entry name" value="Supernatant protein factor (SPF), C-terminal domain"/>
    <property type="match status" value="1"/>
</dbReference>
<dbReference type="Gene3D" id="2.60.120.680">
    <property type="entry name" value="GOLD domain"/>
    <property type="match status" value="1"/>
</dbReference>
<evidence type="ECO:0008006" key="5">
    <source>
        <dbReference type="Google" id="ProtNLM"/>
    </source>
</evidence>
<dbReference type="InterPro" id="IPR036598">
    <property type="entry name" value="GOLD_dom_sf"/>
</dbReference>
<evidence type="ECO:0000259" key="1">
    <source>
        <dbReference type="PROSITE" id="PS50191"/>
    </source>
</evidence>
<reference evidence="3 4" key="1">
    <citation type="submission" date="2024-11" db="EMBL/GenBank/DDBJ databases">
        <title>Adaptive evolution of stress response genes in parasites aligns with host niche diversity.</title>
        <authorList>
            <person name="Hahn C."/>
            <person name="Resl P."/>
        </authorList>
    </citation>
    <scope>NUCLEOTIDE SEQUENCE [LARGE SCALE GENOMIC DNA]</scope>
    <source>
        <strain evidence="3">EGGRZ-B1_66</strain>
        <tissue evidence="3">Body</tissue>
    </source>
</reference>
<proteinExistence type="predicted"/>
<dbReference type="PANTHER" id="PTHR23324">
    <property type="entry name" value="SEC14 RELATED PROTEIN"/>
    <property type="match status" value="1"/>
</dbReference>
<dbReference type="Pfam" id="PF00650">
    <property type="entry name" value="CRAL_TRIO"/>
    <property type="match status" value="1"/>
</dbReference>
<sequence>MKRFYDVSMAELNSTIEQGKASLLNQLSQDQVVLLDEFIVKVTHEAPEIEEKSRNNLVKWLVARNFDQEDALKSIKDDYVWRQESLIHFYINRVPVNANLKKYMPGGLFGRSKLGHPVFYSPIGLLDPEGIQHSFPYRDMINERLKVALTVKEECKKLSLESAQIVDQFYMVIDLNGYSPNKFLVPDFLSVMKSIAQEMTCHFPENLAKVFIINGSKSFSIVFRIFSSIMTERIDINFMTPVCRSLVCWQFLQPDNQIEELLRYIDADQLPQAYGGLADEDNKINRPQKIPVESYHAREEKTLHEKGMNHLYVRRGTVSAILIPVPKRKVDEKGLPMIKWSVHTKHRDIWIGLSFRAPKDTNKKILCPPLRLNTQYVADEGQYQCLWPGDYFLDLDNSGSLINGKDVYYKFSIQYPQ</sequence>
<feature type="domain" description="GOLD" evidence="2">
    <location>
        <begin position="300"/>
        <end position="413"/>
    </location>
</feature>
<dbReference type="PROSITE" id="PS50866">
    <property type="entry name" value="GOLD"/>
    <property type="match status" value="1"/>
</dbReference>
<dbReference type="PANTHER" id="PTHR23324:SF87">
    <property type="entry name" value="CRAL-TRIO DOMAIN-CONTAINING PROTEIN C34C12.6"/>
    <property type="match status" value="1"/>
</dbReference>
<dbReference type="AlphaFoldDB" id="A0ABD2Q4Z7"/>
<organism evidence="3 4">
    <name type="scientific">Cichlidogyrus casuarinus</name>
    <dbReference type="NCBI Taxonomy" id="1844966"/>
    <lineage>
        <taxon>Eukaryota</taxon>
        <taxon>Metazoa</taxon>
        <taxon>Spiralia</taxon>
        <taxon>Lophotrochozoa</taxon>
        <taxon>Platyhelminthes</taxon>
        <taxon>Monogenea</taxon>
        <taxon>Monopisthocotylea</taxon>
        <taxon>Dactylogyridea</taxon>
        <taxon>Ancyrocephalidae</taxon>
        <taxon>Cichlidogyrus</taxon>
    </lineage>
</organism>
<dbReference type="Gene3D" id="3.40.525.10">
    <property type="entry name" value="CRAL-TRIO lipid binding domain"/>
    <property type="match status" value="1"/>
</dbReference>
<dbReference type="InterPro" id="IPR036865">
    <property type="entry name" value="CRAL-TRIO_dom_sf"/>
</dbReference>
<evidence type="ECO:0000313" key="3">
    <source>
        <dbReference type="EMBL" id="KAL3314670.1"/>
    </source>
</evidence>
<dbReference type="InterPro" id="IPR009038">
    <property type="entry name" value="GOLD_dom"/>
</dbReference>
<dbReference type="SMART" id="SM00516">
    <property type="entry name" value="SEC14"/>
    <property type="match status" value="1"/>
</dbReference>
<dbReference type="InterPro" id="IPR051064">
    <property type="entry name" value="SEC14/CRAL-TRIO_domain"/>
</dbReference>
<gene>
    <name evidence="3" type="ORF">Ciccas_006706</name>
</gene>
<dbReference type="SUPFAM" id="SSF52087">
    <property type="entry name" value="CRAL/TRIO domain"/>
    <property type="match status" value="1"/>
</dbReference>
<dbReference type="InterPro" id="IPR001251">
    <property type="entry name" value="CRAL-TRIO_dom"/>
</dbReference>
<name>A0ABD2Q4Z7_9PLAT</name>
<dbReference type="InterPro" id="IPR036273">
    <property type="entry name" value="CRAL/TRIO_N_dom_sf"/>
</dbReference>
<dbReference type="EMBL" id="JBJKFK010000935">
    <property type="protein sequence ID" value="KAL3314670.1"/>
    <property type="molecule type" value="Genomic_DNA"/>
</dbReference>
<keyword evidence="4" id="KW-1185">Reference proteome</keyword>
<evidence type="ECO:0000259" key="2">
    <source>
        <dbReference type="PROSITE" id="PS50866"/>
    </source>
</evidence>
<dbReference type="SUPFAM" id="SSF46938">
    <property type="entry name" value="CRAL/TRIO N-terminal domain"/>
    <property type="match status" value="1"/>
</dbReference>
<dbReference type="PROSITE" id="PS50191">
    <property type="entry name" value="CRAL_TRIO"/>
    <property type="match status" value="1"/>
</dbReference>
<dbReference type="CDD" id="cd00170">
    <property type="entry name" value="SEC14"/>
    <property type="match status" value="1"/>
</dbReference>
<dbReference type="Proteomes" id="UP001626550">
    <property type="component" value="Unassembled WGS sequence"/>
</dbReference>
<protein>
    <recommendedName>
        <fullName evidence="5">CRAL-TRIO domain-containing protein</fullName>
    </recommendedName>
</protein>
<accession>A0ABD2Q4Z7</accession>
<evidence type="ECO:0000313" key="4">
    <source>
        <dbReference type="Proteomes" id="UP001626550"/>
    </source>
</evidence>
<feature type="domain" description="CRAL-TRIO" evidence="1">
    <location>
        <begin position="96"/>
        <end position="282"/>
    </location>
</feature>